<evidence type="ECO:0000256" key="1">
    <source>
        <dbReference type="ARBA" id="ARBA00006817"/>
    </source>
</evidence>
<reference evidence="3 4" key="1">
    <citation type="submission" date="2016-06" db="EMBL/GenBank/DDBJ databases">
        <title>Domibacillus iocasae genome sequencing.</title>
        <authorList>
            <person name="Verma A."/>
            <person name="Pal Y."/>
            <person name="Ojha A.K."/>
            <person name="Krishnamurthi S."/>
        </authorList>
    </citation>
    <scope>NUCLEOTIDE SEQUENCE [LARGE SCALE GENOMIC DNA]</scope>
    <source>
        <strain evidence="3 4">DSM 29979</strain>
    </source>
</reference>
<proteinExistence type="inferred from homology"/>
<dbReference type="Pfam" id="PF08327">
    <property type="entry name" value="AHSA1"/>
    <property type="match status" value="1"/>
</dbReference>
<accession>A0A1E7DTI6</accession>
<dbReference type="InterPro" id="IPR013538">
    <property type="entry name" value="ASHA1/2-like_C"/>
</dbReference>
<dbReference type="RefSeq" id="WP_069937375.1">
    <property type="nucleotide sequence ID" value="NZ_MAMP01000007.1"/>
</dbReference>
<dbReference type="InterPro" id="IPR023393">
    <property type="entry name" value="START-like_dom_sf"/>
</dbReference>
<feature type="domain" description="Activator of Hsp90 ATPase homologue 1/2-like C-terminal" evidence="2">
    <location>
        <begin position="24"/>
        <end position="169"/>
    </location>
</feature>
<comment type="caution">
    <text evidence="3">The sequence shown here is derived from an EMBL/GenBank/DDBJ whole genome shotgun (WGS) entry which is preliminary data.</text>
</comment>
<evidence type="ECO:0000313" key="3">
    <source>
        <dbReference type="EMBL" id="OES45998.1"/>
    </source>
</evidence>
<dbReference type="EMBL" id="MAMP01000007">
    <property type="protein sequence ID" value="OES45998.1"/>
    <property type="molecule type" value="Genomic_DNA"/>
</dbReference>
<dbReference type="AlphaFoldDB" id="A0A1E7DTI6"/>
<dbReference type="OrthoDB" id="118413at2"/>
<sequence length="173" mass="19780">MTTQSNSLTSHTDGKVLVVERTFNATRELVFKAFSESERLEKWWGPQGWETKNLQFEFKTNGVWHYCMTCVDKEQGDFYGQKSCGKGIYHEIVEPEKIVYTDLFVDDQGNAVQDMPELLITMNFVEQEGKTMVITRTEFASEEALQQVVGMGVVEGVSSQYERLDALLEEQLA</sequence>
<dbReference type="Proteomes" id="UP000095658">
    <property type="component" value="Unassembled WGS sequence"/>
</dbReference>
<dbReference type="SUPFAM" id="SSF55961">
    <property type="entry name" value="Bet v1-like"/>
    <property type="match status" value="1"/>
</dbReference>
<comment type="similarity">
    <text evidence="1">Belongs to the AHA1 family.</text>
</comment>
<evidence type="ECO:0000313" key="4">
    <source>
        <dbReference type="Proteomes" id="UP000095658"/>
    </source>
</evidence>
<evidence type="ECO:0000259" key="2">
    <source>
        <dbReference type="Pfam" id="PF08327"/>
    </source>
</evidence>
<organism evidence="3 4">
    <name type="scientific">Domibacillus iocasae</name>
    <dbReference type="NCBI Taxonomy" id="1714016"/>
    <lineage>
        <taxon>Bacteria</taxon>
        <taxon>Bacillati</taxon>
        <taxon>Bacillota</taxon>
        <taxon>Bacilli</taxon>
        <taxon>Bacillales</taxon>
        <taxon>Bacillaceae</taxon>
        <taxon>Domibacillus</taxon>
    </lineage>
</organism>
<gene>
    <name evidence="3" type="ORF">BA724_16670</name>
</gene>
<protein>
    <submittedName>
        <fullName evidence="3">ATPase</fullName>
    </submittedName>
</protein>
<name>A0A1E7DTI6_9BACI</name>
<keyword evidence="4" id="KW-1185">Reference proteome</keyword>
<dbReference type="Gene3D" id="3.30.530.20">
    <property type="match status" value="1"/>
</dbReference>